<dbReference type="PROSITE" id="PS50112">
    <property type="entry name" value="PAS"/>
    <property type="match status" value="1"/>
</dbReference>
<feature type="domain" description="PAS" evidence="2">
    <location>
        <begin position="123"/>
        <end position="178"/>
    </location>
</feature>
<dbReference type="PANTHER" id="PTHR44757">
    <property type="entry name" value="DIGUANYLATE CYCLASE DGCP"/>
    <property type="match status" value="1"/>
</dbReference>
<name>A0A1I5JL34_9GAMM</name>
<feature type="domain" description="PAC" evidence="3">
    <location>
        <begin position="197"/>
        <end position="253"/>
    </location>
</feature>
<accession>A0A1I5JL34</accession>
<evidence type="ECO:0000259" key="3">
    <source>
        <dbReference type="PROSITE" id="PS50113"/>
    </source>
</evidence>
<dbReference type="SMART" id="SM00091">
    <property type="entry name" value="PAS"/>
    <property type="match status" value="2"/>
</dbReference>
<dbReference type="InterPro" id="IPR043128">
    <property type="entry name" value="Rev_trsase/Diguanyl_cyclase"/>
</dbReference>
<dbReference type="CDD" id="cd01949">
    <property type="entry name" value="GGDEF"/>
    <property type="match status" value="1"/>
</dbReference>
<evidence type="ECO:0000259" key="4">
    <source>
        <dbReference type="PROSITE" id="PS50887"/>
    </source>
</evidence>
<dbReference type="EMBL" id="FOWR01000001">
    <property type="protein sequence ID" value="SFO73517.1"/>
    <property type="molecule type" value="Genomic_DNA"/>
</dbReference>
<evidence type="ECO:0000259" key="2">
    <source>
        <dbReference type="PROSITE" id="PS50112"/>
    </source>
</evidence>
<dbReference type="PROSITE" id="PS50887">
    <property type="entry name" value="GGDEF"/>
    <property type="match status" value="1"/>
</dbReference>
<dbReference type="AlphaFoldDB" id="A0A1I5JL34"/>
<dbReference type="GO" id="GO:0003824">
    <property type="term" value="F:catalytic activity"/>
    <property type="evidence" value="ECO:0007669"/>
    <property type="project" value="UniProtKB-ARBA"/>
</dbReference>
<evidence type="ECO:0000256" key="1">
    <source>
        <dbReference type="ARBA" id="ARBA00001946"/>
    </source>
</evidence>
<dbReference type="InterPro" id="IPR000700">
    <property type="entry name" value="PAS-assoc_C"/>
</dbReference>
<dbReference type="InterPro" id="IPR013767">
    <property type="entry name" value="PAS_fold"/>
</dbReference>
<reference evidence="5 6" key="1">
    <citation type="submission" date="2016-10" db="EMBL/GenBank/DDBJ databases">
        <authorList>
            <person name="de Groot N.N."/>
        </authorList>
    </citation>
    <scope>NUCLEOTIDE SEQUENCE [LARGE SCALE GENOMIC DNA]</scope>
    <source>
        <strain evidence="5 6">DSM 15893</strain>
    </source>
</reference>
<dbReference type="Pfam" id="PF08447">
    <property type="entry name" value="PAS_3"/>
    <property type="match status" value="1"/>
</dbReference>
<comment type="cofactor">
    <cofactor evidence="1">
        <name>Mg(2+)</name>
        <dbReference type="ChEBI" id="CHEBI:18420"/>
    </cofactor>
</comment>
<dbReference type="Pfam" id="PF00989">
    <property type="entry name" value="PAS"/>
    <property type="match status" value="1"/>
</dbReference>
<dbReference type="InterPro" id="IPR029787">
    <property type="entry name" value="Nucleotide_cyclase"/>
</dbReference>
<gene>
    <name evidence="5" type="ORF">SAMN03084138_00274</name>
</gene>
<dbReference type="GO" id="GO:0006355">
    <property type="term" value="P:regulation of DNA-templated transcription"/>
    <property type="evidence" value="ECO:0007669"/>
    <property type="project" value="InterPro"/>
</dbReference>
<dbReference type="PROSITE" id="PS50113">
    <property type="entry name" value="PAC"/>
    <property type="match status" value="2"/>
</dbReference>
<dbReference type="Pfam" id="PF00990">
    <property type="entry name" value="GGDEF"/>
    <property type="match status" value="1"/>
</dbReference>
<dbReference type="InterPro" id="IPR000014">
    <property type="entry name" value="PAS"/>
</dbReference>
<organism evidence="5 6">
    <name type="scientific">Enterovibrio norvegicus DSM 15893</name>
    <dbReference type="NCBI Taxonomy" id="1121869"/>
    <lineage>
        <taxon>Bacteria</taxon>
        <taxon>Pseudomonadati</taxon>
        <taxon>Pseudomonadota</taxon>
        <taxon>Gammaproteobacteria</taxon>
        <taxon>Vibrionales</taxon>
        <taxon>Vibrionaceae</taxon>
        <taxon>Enterovibrio</taxon>
    </lineage>
</organism>
<dbReference type="GeneID" id="35873688"/>
<evidence type="ECO:0000313" key="6">
    <source>
        <dbReference type="Proteomes" id="UP000182692"/>
    </source>
</evidence>
<dbReference type="NCBIfam" id="TIGR00229">
    <property type="entry name" value="sensory_box"/>
    <property type="match status" value="1"/>
</dbReference>
<dbReference type="Gene3D" id="3.30.70.270">
    <property type="match status" value="1"/>
</dbReference>
<dbReference type="CDD" id="cd00130">
    <property type="entry name" value="PAS"/>
    <property type="match status" value="1"/>
</dbReference>
<dbReference type="SUPFAM" id="SSF55785">
    <property type="entry name" value="PYP-like sensor domain (PAS domain)"/>
    <property type="match status" value="2"/>
</dbReference>
<dbReference type="PANTHER" id="PTHR44757:SF2">
    <property type="entry name" value="BIOFILM ARCHITECTURE MAINTENANCE PROTEIN MBAA"/>
    <property type="match status" value="1"/>
</dbReference>
<dbReference type="STRING" id="1121869.SAMN03084138_00274"/>
<proteinExistence type="predicted"/>
<dbReference type="NCBIfam" id="TIGR00254">
    <property type="entry name" value="GGDEF"/>
    <property type="match status" value="1"/>
</dbReference>
<dbReference type="SMART" id="SM00267">
    <property type="entry name" value="GGDEF"/>
    <property type="match status" value="1"/>
</dbReference>
<dbReference type="FunFam" id="3.30.70.270:FF:000001">
    <property type="entry name" value="Diguanylate cyclase domain protein"/>
    <property type="match status" value="1"/>
</dbReference>
<dbReference type="Proteomes" id="UP000182692">
    <property type="component" value="Unassembled WGS sequence"/>
</dbReference>
<dbReference type="SMART" id="SM00086">
    <property type="entry name" value="PAC"/>
    <property type="match status" value="2"/>
</dbReference>
<protein>
    <submittedName>
        <fullName evidence="5">PAS domain S-box-containing protein/diguanylate cyclase (GGDEF) domain-containing protein</fullName>
    </submittedName>
</protein>
<dbReference type="SUPFAM" id="SSF55073">
    <property type="entry name" value="Nucleotide cyclase"/>
    <property type="match status" value="1"/>
</dbReference>
<dbReference type="RefSeq" id="WP_241810451.1">
    <property type="nucleotide sequence ID" value="NZ_FOWR01000001.1"/>
</dbReference>
<dbReference type="InterPro" id="IPR052155">
    <property type="entry name" value="Biofilm_reg_signaling"/>
</dbReference>
<dbReference type="InterPro" id="IPR001610">
    <property type="entry name" value="PAC"/>
</dbReference>
<dbReference type="InterPro" id="IPR013655">
    <property type="entry name" value="PAS_fold_3"/>
</dbReference>
<dbReference type="InterPro" id="IPR000160">
    <property type="entry name" value="GGDEF_dom"/>
</dbReference>
<evidence type="ECO:0000313" key="5">
    <source>
        <dbReference type="EMBL" id="SFO73517.1"/>
    </source>
</evidence>
<feature type="domain" description="GGDEF" evidence="4">
    <location>
        <begin position="419"/>
        <end position="550"/>
    </location>
</feature>
<sequence>MFQITNQPCQPYFDMAPVPMILLNDFGEIVHRNAECDLLFNIHPSRPVFNDYVAEDVWTALNAYFSELPSSIPNEPFSFDITLHQTKMRYRFKANVATTFPSPSYVVVLSPLSQNTVEPKRRALEQGKAFLEQLPVSMAMLDEYGIFVGANRAFCELLGYDEASLVDRMEADVTFAPDANSETPLRNNLKCHIDKQYSVDKRYIHKDGHQIWVRVFVSLTTDSECDSANDNVRYVIAVIDIHEEKQLQNVIATSERRFRAIAENISSVVWMSGADPQRVLYANKCYRSVWEESVDKLYSDARSFLDKVHPADREIAESIRFNTSGDSWSINYRLLFDDGRVKHLRDSGHCVFDSNGELIYRVGTSTDITAEISQRDNMVVMAKKLKELVDYDSLTGLKSRHAIMTDIQESFQRFKQTNDPSVLVYIDADGFKGINDTLGHDVGDKVLCAIAKHLTSHIRDTDVAGRIGGDEFIVLLRHTSQEDVVQILERLCSDIHDISLPGDMKVSLSLGAYDLSDEVITAEQWLNDADKTMYHNKRARKRARKSQLKTQ</sequence>
<feature type="domain" description="PAC" evidence="3">
    <location>
        <begin position="328"/>
        <end position="380"/>
    </location>
</feature>
<dbReference type="Gene3D" id="3.30.450.20">
    <property type="entry name" value="PAS domain"/>
    <property type="match status" value="2"/>
</dbReference>
<dbReference type="InterPro" id="IPR035965">
    <property type="entry name" value="PAS-like_dom_sf"/>
</dbReference>